<evidence type="ECO:0000256" key="3">
    <source>
        <dbReference type="ARBA" id="ARBA00022741"/>
    </source>
</evidence>
<feature type="region of interest" description="Disordered" evidence="9">
    <location>
        <begin position="42"/>
        <end position="62"/>
    </location>
</feature>
<name>A0A0D1YEV5_9EURO</name>
<dbReference type="Proteomes" id="UP000053599">
    <property type="component" value="Unassembled WGS sequence"/>
</dbReference>
<dbReference type="GO" id="GO:0051087">
    <property type="term" value="F:protein-folding chaperone binding"/>
    <property type="evidence" value="ECO:0007669"/>
    <property type="project" value="TreeGrafter"/>
</dbReference>
<dbReference type="Gene3D" id="3.40.50.300">
    <property type="entry name" value="P-loop containing nucleotide triphosphate hydrolases"/>
    <property type="match status" value="3"/>
</dbReference>
<dbReference type="PANTHER" id="PTHR11638">
    <property type="entry name" value="ATP-DEPENDENT CLP PROTEASE"/>
    <property type="match status" value="1"/>
</dbReference>
<dbReference type="GO" id="GO:0043335">
    <property type="term" value="P:protein unfolding"/>
    <property type="evidence" value="ECO:0007669"/>
    <property type="project" value="TreeGrafter"/>
</dbReference>
<organism evidence="11 12">
    <name type="scientific">Exophiala sideris</name>
    <dbReference type="NCBI Taxonomy" id="1016849"/>
    <lineage>
        <taxon>Eukaryota</taxon>
        <taxon>Fungi</taxon>
        <taxon>Dikarya</taxon>
        <taxon>Ascomycota</taxon>
        <taxon>Pezizomycotina</taxon>
        <taxon>Eurotiomycetes</taxon>
        <taxon>Chaetothyriomycetidae</taxon>
        <taxon>Chaetothyriales</taxon>
        <taxon>Herpotrichiellaceae</taxon>
        <taxon>Exophiala</taxon>
    </lineage>
</organism>
<protein>
    <submittedName>
        <fullName evidence="11">Hsp98-like protein</fullName>
    </submittedName>
</protein>
<evidence type="ECO:0000313" key="12">
    <source>
        <dbReference type="Proteomes" id="UP000053599"/>
    </source>
</evidence>
<proteinExistence type="inferred from homology"/>
<dbReference type="GO" id="GO:0005829">
    <property type="term" value="C:cytosol"/>
    <property type="evidence" value="ECO:0007669"/>
    <property type="project" value="TreeGrafter"/>
</dbReference>
<dbReference type="SMART" id="SM00382">
    <property type="entry name" value="AAA"/>
    <property type="match status" value="2"/>
</dbReference>
<dbReference type="InterPro" id="IPR050130">
    <property type="entry name" value="ClpA_ClpB"/>
</dbReference>
<dbReference type="InterPro" id="IPR001270">
    <property type="entry name" value="ClpA/B"/>
</dbReference>
<evidence type="ECO:0000256" key="8">
    <source>
        <dbReference type="SAM" id="Coils"/>
    </source>
</evidence>
<keyword evidence="4 7" id="KW-0067">ATP-binding</keyword>
<dbReference type="SUPFAM" id="SSF81923">
    <property type="entry name" value="Double Clp-N motif"/>
    <property type="match status" value="1"/>
</dbReference>
<dbReference type="Pfam" id="PF02861">
    <property type="entry name" value="Clp_N"/>
    <property type="match status" value="1"/>
</dbReference>
<dbReference type="Pfam" id="PF07724">
    <property type="entry name" value="AAA_2"/>
    <property type="match status" value="1"/>
</dbReference>
<feature type="compositionally biased region" description="Polar residues" evidence="9">
    <location>
        <begin position="51"/>
        <end position="62"/>
    </location>
</feature>
<dbReference type="GO" id="GO:0042026">
    <property type="term" value="P:protein refolding"/>
    <property type="evidence" value="ECO:0007669"/>
    <property type="project" value="TreeGrafter"/>
</dbReference>
<dbReference type="InterPro" id="IPR018368">
    <property type="entry name" value="ClpA/B_CS1"/>
</dbReference>
<dbReference type="Pfam" id="PF00004">
    <property type="entry name" value="AAA"/>
    <property type="match status" value="1"/>
</dbReference>
<dbReference type="Gene3D" id="1.10.8.60">
    <property type="match status" value="1"/>
</dbReference>
<accession>A0A0D1YEV5</accession>
<comment type="similarity">
    <text evidence="1 7">Belongs to the ClpA/ClpB family.</text>
</comment>
<evidence type="ECO:0000256" key="7">
    <source>
        <dbReference type="RuleBase" id="RU004432"/>
    </source>
</evidence>
<sequence>MASGGPQFTDRASKALGDAANLCEQYAHTQILPVHLALALFDPPPDESKDQQTTMNASQSHASAPLFRQVVERAHGDLQQLDRTLKKALVRLPSQDPAPDHVTMSPALSKVIRSAQELQKTQKDSFIAIDHLITALAQDQKIQDYLREANIPNTKLIDSAIQQIRGTKRVDSKNADSEEENENLKKFTIDMTQLAREGKIDPVIGREEEIRRVIRILSRRTKNNPVLIGEPGVGKTTIIEGLAQRIINADVPANLAACRLLSLDVGSLVAGSKYRGEFEERMKGVLKEIEQSTEMIVLFVDEIHLLMGAGSTGEGGMDAANLLKPMLARGQLHCIGATTLAEYRKYIEKDAAFERRFQQVLVKEPSVQETVSILRGLKEKYEVHHGVTILDGAIVAAASLAARYMTQRRLPDSAVDLIDEAAADVRVIRESQPEALDNLERRLRQLEIEIHALQKETDQSSVERLEVARREAANVKEELEPLKEHYEREKARSKELQDMKIKLDQLKNKRDEAERSNDVQTASDLEYYAIPDVTAKIKQLEASRAQADAEQHARLGSMGEVSPTDAVGPEQINAIVAKMTGIPVTRLRASEKEKILHMEQHLQKVVVGQREAVKAVSNAIRLQRSGLANPNQPPSFLFCGPSGTGKTLLTKALAEFLFDDPKAMIRFDMSEYQERHSLSRMIGAPPGYVGHDAGGQLTEALRRRPFSILLFDEVEKAAKEVLTVMLQLMDDGRITDGQGRVVDARNCIVVMTSNLGAEYLSRSNTADGKIDPTTQELVMNALRNYFLPEFLNRISSIVIFNRLTRKEIRRIVELRLSEIQKRLEANDKKIHIDADEDVKDYLGAAGYSPAYGARPLQRLIEKEILNRLAVLILRGAIRDGENAHVALEDGRITVLPNHTESDVEEDADMIDDDDAMLEIEDAPDAPNGNMDLYE</sequence>
<evidence type="ECO:0000256" key="6">
    <source>
        <dbReference type="PROSITE-ProRule" id="PRU01251"/>
    </source>
</evidence>
<dbReference type="InterPro" id="IPR019489">
    <property type="entry name" value="Clp_ATPase_C"/>
</dbReference>
<dbReference type="CDD" id="cd00009">
    <property type="entry name" value="AAA"/>
    <property type="match status" value="1"/>
</dbReference>
<evidence type="ECO:0000259" key="10">
    <source>
        <dbReference type="PROSITE" id="PS51903"/>
    </source>
</evidence>
<dbReference type="InterPro" id="IPR028299">
    <property type="entry name" value="ClpA/B_CS2"/>
</dbReference>
<dbReference type="Pfam" id="PF17871">
    <property type="entry name" value="AAA_lid_9"/>
    <property type="match status" value="1"/>
</dbReference>
<dbReference type="GO" id="GO:0005524">
    <property type="term" value="F:ATP binding"/>
    <property type="evidence" value="ECO:0007669"/>
    <property type="project" value="UniProtKB-KW"/>
</dbReference>
<dbReference type="AlphaFoldDB" id="A0A0D1YEV5"/>
<dbReference type="InterPro" id="IPR027417">
    <property type="entry name" value="P-loop_NTPase"/>
</dbReference>
<dbReference type="FunFam" id="3.40.50.300:FF:000120">
    <property type="entry name" value="ATP-dependent chaperone ClpB"/>
    <property type="match status" value="1"/>
</dbReference>
<dbReference type="InterPro" id="IPR036628">
    <property type="entry name" value="Clp_N_dom_sf"/>
</dbReference>
<dbReference type="PROSITE" id="PS00870">
    <property type="entry name" value="CLPAB_1"/>
    <property type="match status" value="1"/>
</dbReference>
<dbReference type="InterPro" id="IPR041546">
    <property type="entry name" value="ClpA/ClpB_AAA_lid"/>
</dbReference>
<dbReference type="InterPro" id="IPR003959">
    <property type="entry name" value="ATPase_AAA_core"/>
</dbReference>
<dbReference type="HOGENOM" id="CLU_005070_4_2_1"/>
<dbReference type="Gene3D" id="1.10.1780.10">
    <property type="entry name" value="Clp, N-terminal domain"/>
    <property type="match status" value="1"/>
</dbReference>
<keyword evidence="8" id="KW-0175">Coiled coil</keyword>
<dbReference type="GO" id="GO:0016887">
    <property type="term" value="F:ATP hydrolysis activity"/>
    <property type="evidence" value="ECO:0007669"/>
    <property type="project" value="InterPro"/>
</dbReference>
<keyword evidence="5 7" id="KW-0143">Chaperone</keyword>
<dbReference type="CDD" id="cd19499">
    <property type="entry name" value="RecA-like_ClpB_Hsp104-like"/>
    <property type="match status" value="1"/>
</dbReference>
<evidence type="ECO:0000256" key="5">
    <source>
        <dbReference type="ARBA" id="ARBA00023186"/>
    </source>
</evidence>
<dbReference type="FunFam" id="3.40.50.300:FF:000025">
    <property type="entry name" value="ATP-dependent Clp protease subunit"/>
    <property type="match status" value="1"/>
</dbReference>
<keyword evidence="3 7" id="KW-0547">Nucleotide-binding</keyword>
<dbReference type="PROSITE" id="PS00871">
    <property type="entry name" value="CLPAB_2"/>
    <property type="match status" value="1"/>
</dbReference>
<evidence type="ECO:0000256" key="9">
    <source>
        <dbReference type="SAM" id="MobiDB-lite"/>
    </source>
</evidence>
<dbReference type="OrthoDB" id="47330at2759"/>
<dbReference type="GO" id="GO:0070370">
    <property type="term" value="P:cellular heat acclimation"/>
    <property type="evidence" value="ECO:0007669"/>
    <property type="project" value="TreeGrafter"/>
</dbReference>
<dbReference type="SMART" id="SM01086">
    <property type="entry name" value="ClpB_D2-small"/>
    <property type="match status" value="1"/>
</dbReference>
<gene>
    <name evidence="11" type="ORF">PV11_03636</name>
</gene>
<dbReference type="EMBL" id="KN846952">
    <property type="protein sequence ID" value="KIV81447.1"/>
    <property type="molecule type" value="Genomic_DNA"/>
</dbReference>
<dbReference type="PROSITE" id="PS51903">
    <property type="entry name" value="CLP_R"/>
    <property type="match status" value="1"/>
</dbReference>
<evidence type="ECO:0000256" key="4">
    <source>
        <dbReference type="ARBA" id="ARBA00022840"/>
    </source>
</evidence>
<reference evidence="11 12" key="1">
    <citation type="submission" date="2015-01" db="EMBL/GenBank/DDBJ databases">
        <title>The Genome Sequence of Exophiala sideris CBS121828.</title>
        <authorList>
            <consortium name="The Broad Institute Genomics Platform"/>
            <person name="Cuomo C."/>
            <person name="de Hoog S."/>
            <person name="Gorbushina A."/>
            <person name="Stielow B."/>
            <person name="Teixiera M."/>
            <person name="Abouelleil A."/>
            <person name="Chapman S.B."/>
            <person name="Priest M."/>
            <person name="Young S.K."/>
            <person name="Wortman J."/>
            <person name="Nusbaum C."/>
            <person name="Birren B."/>
        </authorList>
    </citation>
    <scope>NUCLEOTIDE SEQUENCE [LARGE SCALE GENOMIC DNA]</scope>
    <source>
        <strain evidence="11 12">CBS 121828</strain>
    </source>
</reference>
<dbReference type="PANTHER" id="PTHR11638:SF18">
    <property type="entry name" value="HEAT SHOCK PROTEIN 104"/>
    <property type="match status" value="1"/>
</dbReference>
<feature type="domain" description="Clp R" evidence="10">
    <location>
        <begin position="5"/>
        <end position="167"/>
    </location>
</feature>
<dbReference type="SUPFAM" id="SSF52540">
    <property type="entry name" value="P-loop containing nucleoside triphosphate hydrolases"/>
    <property type="match status" value="2"/>
</dbReference>
<dbReference type="InterPro" id="IPR003593">
    <property type="entry name" value="AAA+_ATPase"/>
</dbReference>
<dbReference type="InterPro" id="IPR004176">
    <property type="entry name" value="Clp_R_N"/>
</dbReference>
<dbReference type="GO" id="GO:0051082">
    <property type="term" value="F:unfolded protein binding"/>
    <property type="evidence" value="ECO:0007669"/>
    <property type="project" value="TreeGrafter"/>
</dbReference>
<keyword evidence="2 6" id="KW-0677">Repeat</keyword>
<dbReference type="PRINTS" id="PR00300">
    <property type="entry name" value="CLPPROTEASEA"/>
</dbReference>
<dbReference type="Pfam" id="PF10431">
    <property type="entry name" value="ClpB_D2-small"/>
    <property type="match status" value="1"/>
</dbReference>
<feature type="coiled-coil region" evidence="8">
    <location>
        <begin position="429"/>
        <end position="550"/>
    </location>
</feature>
<dbReference type="FunFam" id="3.40.50.300:FF:000010">
    <property type="entry name" value="Chaperone clpB 1, putative"/>
    <property type="match status" value="1"/>
</dbReference>
<evidence type="ECO:0000256" key="2">
    <source>
        <dbReference type="ARBA" id="ARBA00022737"/>
    </source>
</evidence>
<dbReference type="STRING" id="1016849.A0A0D1YEV5"/>
<evidence type="ECO:0000313" key="11">
    <source>
        <dbReference type="EMBL" id="KIV81447.1"/>
    </source>
</evidence>
<evidence type="ECO:0000256" key="1">
    <source>
        <dbReference type="ARBA" id="ARBA00008675"/>
    </source>
</evidence>